<keyword evidence="2" id="KW-0342">GTP-binding</keyword>
<sequence length="575" mass="65298">MKILAPEQDAILLRERGFLNDLRVKLVDFNATREDLDTLGQSIHQLDDLFLLVIVGEFNSGKSAFINALLGQKLLKEGVTPTTTQINILRFGDKSEQSRIEENHQVIFLPIELLSEISIVDTPGTNAVIREHEEITTHFVPRADLVLFITSADRPFTESERHFLQCIRDWGKKVVLVVNKIDLFQSEDELTQVATFVRENAFSLLGMTPDIFPVSARQALRAKTGEPQLWQTSRFEDLETYIQNALDQASQVRLKFSSPLGVAAHLVDKYSAANEVQRQLLEEDRSMLQNVETQQAIYKEDMQRNFAFRMADIENIFFEMEKRGDDFFEDVFRLARVLDLLSKDRIQHQFETQVVADVPQRVDRKINELIDWLVDSDLRQLKAINDYLAERQREYKNRIIGEGAGDRFTYDRNRLLDALGREANRVVETYDKRVESAKMALGAQNAVAVSAAVEVGALGLGALITTLATTMAADVTGIVAASLVAALGLFIIPAKRRQAKNELHGKLAKLRSELIQSLRAEFEKEIERSLLRMAEAIGPYTRFVRAETNRSDQVQHELKSANLEIASLRSIIENW</sequence>
<dbReference type="CDD" id="cd09912">
    <property type="entry name" value="DLP_2"/>
    <property type="match status" value="1"/>
</dbReference>
<dbReference type="Pfam" id="PF01926">
    <property type="entry name" value="MMR_HSR1"/>
    <property type="match status" value="1"/>
</dbReference>
<reference evidence="5" key="1">
    <citation type="submission" date="2015-07" db="EMBL/GenBank/DDBJ databases">
        <title>Draft Genome Sequences of Anaerolinea thermolimosa IMO-1, Bellilinea caldifistulae GOMI-1, Leptolinea tardivitalis YMTK-2, Levilinea saccharolytica KIBI-1,Longilinea arvoryzae KOME-1, Previously Described as Members of the Anaerolineaceae (Chloroflexi).</title>
        <authorList>
            <person name="Sekiguchi Y."/>
            <person name="Ohashi A."/>
            <person name="Matsuura N."/>
            <person name="Tourlousse M.D."/>
        </authorList>
    </citation>
    <scope>NUCLEOTIDE SEQUENCE [LARGE SCALE GENOMIC DNA]</scope>
    <source>
        <strain evidence="5">KOME-1</strain>
    </source>
</reference>
<name>A0A0S7BAJ8_9CHLR</name>
<keyword evidence="3" id="KW-1133">Transmembrane helix</keyword>
<keyword evidence="6" id="KW-1185">Reference proteome</keyword>
<evidence type="ECO:0000259" key="4">
    <source>
        <dbReference type="Pfam" id="PF01926"/>
    </source>
</evidence>
<gene>
    <name evidence="5" type="ORF">LARV_02442</name>
</gene>
<dbReference type="InterPro" id="IPR051943">
    <property type="entry name" value="TRAFAC_Dynamin-like_GTPase"/>
</dbReference>
<evidence type="ECO:0000313" key="6">
    <source>
        <dbReference type="Proteomes" id="UP000055060"/>
    </source>
</evidence>
<dbReference type="PANTHER" id="PTHR43681:SF1">
    <property type="entry name" value="SARCALUMENIN"/>
    <property type="match status" value="1"/>
</dbReference>
<feature type="transmembrane region" description="Helical" evidence="3">
    <location>
        <begin position="475"/>
        <end position="494"/>
    </location>
</feature>
<dbReference type="AlphaFoldDB" id="A0A0S7BAJ8"/>
<dbReference type="Gene3D" id="3.40.50.300">
    <property type="entry name" value="P-loop containing nucleotide triphosphate hydrolases"/>
    <property type="match status" value="1"/>
</dbReference>
<dbReference type="InterPro" id="IPR006073">
    <property type="entry name" value="GTP-bd"/>
</dbReference>
<feature type="domain" description="G" evidence="4">
    <location>
        <begin position="53"/>
        <end position="180"/>
    </location>
</feature>
<keyword evidence="1" id="KW-0547">Nucleotide-binding</keyword>
<dbReference type="InterPro" id="IPR005225">
    <property type="entry name" value="Small_GTP-bd"/>
</dbReference>
<evidence type="ECO:0000313" key="5">
    <source>
        <dbReference type="EMBL" id="GAP14668.1"/>
    </source>
</evidence>
<dbReference type="Proteomes" id="UP000055060">
    <property type="component" value="Unassembled WGS sequence"/>
</dbReference>
<evidence type="ECO:0000256" key="2">
    <source>
        <dbReference type="ARBA" id="ARBA00023134"/>
    </source>
</evidence>
<evidence type="ECO:0000256" key="3">
    <source>
        <dbReference type="SAM" id="Phobius"/>
    </source>
</evidence>
<organism evidence="5">
    <name type="scientific">Longilinea arvoryzae</name>
    <dbReference type="NCBI Taxonomy" id="360412"/>
    <lineage>
        <taxon>Bacteria</taxon>
        <taxon>Bacillati</taxon>
        <taxon>Chloroflexota</taxon>
        <taxon>Anaerolineae</taxon>
        <taxon>Anaerolineales</taxon>
        <taxon>Anaerolineaceae</taxon>
        <taxon>Longilinea</taxon>
    </lineage>
</organism>
<evidence type="ECO:0000256" key="1">
    <source>
        <dbReference type="ARBA" id="ARBA00022741"/>
    </source>
</evidence>
<protein>
    <submittedName>
        <fullName evidence="5">Small GTP-binding protein</fullName>
    </submittedName>
</protein>
<dbReference type="InterPro" id="IPR027417">
    <property type="entry name" value="P-loop_NTPase"/>
</dbReference>
<dbReference type="STRING" id="360412.LARV_02442"/>
<dbReference type="SUPFAM" id="SSF52540">
    <property type="entry name" value="P-loop containing nucleoside triphosphate hydrolases"/>
    <property type="match status" value="1"/>
</dbReference>
<accession>A0A0S7BAJ8</accession>
<dbReference type="EMBL" id="DF967972">
    <property type="protein sequence ID" value="GAP14668.1"/>
    <property type="molecule type" value="Genomic_DNA"/>
</dbReference>
<dbReference type="GO" id="GO:0005525">
    <property type="term" value="F:GTP binding"/>
    <property type="evidence" value="ECO:0007669"/>
    <property type="project" value="UniProtKB-KW"/>
</dbReference>
<dbReference type="NCBIfam" id="TIGR00231">
    <property type="entry name" value="small_GTP"/>
    <property type="match status" value="1"/>
</dbReference>
<dbReference type="PANTHER" id="PTHR43681">
    <property type="entry name" value="TRANSMEMBRANE GTPASE FZO"/>
    <property type="match status" value="1"/>
</dbReference>
<keyword evidence="3" id="KW-0472">Membrane</keyword>
<proteinExistence type="predicted"/>
<keyword evidence="3" id="KW-0812">Transmembrane</keyword>
<dbReference type="RefSeq" id="WP_075073907.1">
    <property type="nucleotide sequence ID" value="NZ_DF967972.1"/>
</dbReference>
<dbReference type="OrthoDB" id="9816479at2"/>